<dbReference type="InterPro" id="IPR004358">
    <property type="entry name" value="Sig_transdc_His_kin-like_C"/>
</dbReference>
<keyword evidence="12" id="KW-1133">Transmembrane helix</keyword>
<dbReference type="SUPFAM" id="SSF47384">
    <property type="entry name" value="Homodimeric domain of signal transducing histidine kinase"/>
    <property type="match status" value="1"/>
</dbReference>
<name>A0A3S9HFH2_9BURK</name>
<keyword evidence="12" id="KW-0812">Transmembrane</keyword>
<feature type="domain" description="Histidine kinase" evidence="13">
    <location>
        <begin position="631"/>
        <end position="850"/>
    </location>
</feature>
<dbReference type="Gene3D" id="3.30.565.10">
    <property type="entry name" value="Histidine kinase-like ATPase, C-terminal domain"/>
    <property type="match status" value="1"/>
</dbReference>
<keyword evidence="10" id="KW-0902">Two-component regulatory system</keyword>
<keyword evidence="11 12" id="KW-0472">Membrane</keyword>
<dbReference type="KEGG" id="upv:EJN92_01750"/>
<dbReference type="EC" id="2.7.13.3" evidence="3"/>
<keyword evidence="8" id="KW-0418">Kinase</keyword>
<feature type="domain" description="PAS" evidence="14">
    <location>
        <begin position="352"/>
        <end position="398"/>
    </location>
</feature>
<accession>A0A3S9HFH2</accession>
<dbReference type="PANTHER" id="PTHR43047">
    <property type="entry name" value="TWO-COMPONENT HISTIDINE PROTEIN KINASE"/>
    <property type="match status" value="1"/>
</dbReference>
<keyword evidence="5" id="KW-0597">Phosphoprotein</keyword>
<dbReference type="SMART" id="SM00091">
    <property type="entry name" value="PAS"/>
    <property type="match status" value="2"/>
</dbReference>
<dbReference type="InterPro" id="IPR036097">
    <property type="entry name" value="HisK_dim/P_sf"/>
</dbReference>
<comment type="subcellular location">
    <subcellularLocation>
        <location evidence="2">Cell membrane</location>
    </subcellularLocation>
</comment>
<evidence type="ECO:0000256" key="10">
    <source>
        <dbReference type="ARBA" id="ARBA00023012"/>
    </source>
</evidence>
<keyword evidence="7" id="KW-0547">Nucleotide-binding</keyword>
<dbReference type="Proteomes" id="UP000275663">
    <property type="component" value="Chromosome"/>
</dbReference>
<dbReference type="Gene3D" id="3.30.450.20">
    <property type="entry name" value="PAS domain"/>
    <property type="match status" value="2"/>
</dbReference>
<dbReference type="AlphaFoldDB" id="A0A3S9HFH2"/>
<evidence type="ECO:0000259" key="15">
    <source>
        <dbReference type="PROSITE" id="PS50113"/>
    </source>
</evidence>
<dbReference type="OrthoDB" id="9803824at2"/>
<dbReference type="CDD" id="cd00082">
    <property type="entry name" value="HisKA"/>
    <property type="match status" value="1"/>
</dbReference>
<evidence type="ECO:0000259" key="13">
    <source>
        <dbReference type="PROSITE" id="PS50109"/>
    </source>
</evidence>
<evidence type="ECO:0000256" key="4">
    <source>
        <dbReference type="ARBA" id="ARBA00022475"/>
    </source>
</evidence>
<organism evidence="16 17">
    <name type="scientific">Undibacterium parvum</name>
    <dbReference type="NCBI Taxonomy" id="401471"/>
    <lineage>
        <taxon>Bacteria</taxon>
        <taxon>Pseudomonadati</taxon>
        <taxon>Pseudomonadota</taxon>
        <taxon>Betaproteobacteria</taxon>
        <taxon>Burkholderiales</taxon>
        <taxon>Oxalobacteraceae</taxon>
        <taxon>Undibacterium</taxon>
    </lineage>
</organism>
<evidence type="ECO:0000256" key="2">
    <source>
        <dbReference type="ARBA" id="ARBA00004236"/>
    </source>
</evidence>
<dbReference type="InterPro" id="IPR000014">
    <property type="entry name" value="PAS"/>
</dbReference>
<evidence type="ECO:0000256" key="1">
    <source>
        <dbReference type="ARBA" id="ARBA00000085"/>
    </source>
</evidence>
<evidence type="ECO:0000256" key="8">
    <source>
        <dbReference type="ARBA" id="ARBA00022777"/>
    </source>
</evidence>
<sequence>MENSRGISLRWGLALIIFLSLLVPSSIIVALAYQALYAQTRDQAILAVGAASQSRYESLKLRLQAIQGRTDTALIELQKHCVSFTTNPACYKTELLSLLAHEDAETVILLAPDGAPLLLGANPTLALENIAFAQGQLAYFTPRVAGSIPSFFLQASQQSQGGQLRLLIGFSVSKLQAIFNYPKELGHSGETFLANSKGYFITSARYKSVQGHGVDPISARPMKRCLSPENAETLDLDYRDVPIIHGFRFIPEIGGGCIMAHVDQAEAFAPATRLRSKALLAVALLAALGAALALVLSKRIVRPLQEVTAAISDFDLHASLRGETTPRVGSAYREIAALESSFLSMAAKLSFATKDTEALLSALNFHAIVSAADRDGSITHVNELFCRISGYSKEELIGANHRIVSSGAQSRAFWQQVWACISSGNPWRGEICNRAKDGHLYWVDTVIVPYKNANNVIEKYVSIRFDISASKNSALAILAANEQTRAALEELRITEERHNFALEGSGDGVWDWDMLNHTLLLSPRWKSMLGYTEDEIGTALSEWTSRLHPEDKSRVMAEIQENLDGNLDGKSALFSSQHRVRCKDGSYLWVFSRGKVVSRDALGKPLRMTGTHSDISKQKQMDRIKTEFISTVSHELRTPITSIRGALGLLEAGVLGTLPAKALEIVTVAHRNSQRLITLVNDILDMDKLLSGKLPLHLEPVSLHQLIQDAISANAAYASQYQVSYQYSAVAEDYLVIADANRLRQVLDNLMSNAAKFSHPGAQVHLRARQQNQAVLVEVEDSGSGIPAQFQSKVFEAFAQADSGDTRKQGSTGLGLNISKKLIISMGGEIGFSSTAGLGSTFWFTIPLAQQAESAQIE</sequence>
<dbReference type="CDD" id="cd00130">
    <property type="entry name" value="PAS"/>
    <property type="match status" value="2"/>
</dbReference>
<dbReference type="SUPFAM" id="SSF55785">
    <property type="entry name" value="PYP-like sensor domain (PAS domain)"/>
    <property type="match status" value="2"/>
</dbReference>
<evidence type="ECO:0000313" key="16">
    <source>
        <dbReference type="EMBL" id="AZP10860.1"/>
    </source>
</evidence>
<evidence type="ECO:0000256" key="5">
    <source>
        <dbReference type="ARBA" id="ARBA00022553"/>
    </source>
</evidence>
<feature type="domain" description="PAC" evidence="15">
    <location>
        <begin position="574"/>
        <end position="627"/>
    </location>
</feature>
<evidence type="ECO:0000256" key="6">
    <source>
        <dbReference type="ARBA" id="ARBA00022679"/>
    </source>
</evidence>
<dbReference type="FunFam" id="3.30.565.10:FF:000023">
    <property type="entry name" value="PAS domain-containing sensor histidine kinase"/>
    <property type="match status" value="1"/>
</dbReference>
<dbReference type="InterPro" id="IPR003594">
    <property type="entry name" value="HATPase_dom"/>
</dbReference>
<dbReference type="GO" id="GO:0005524">
    <property type="term" value="F:ATP binding"/>
    <property type="evidence" value="ECO:0007669"/>
    <property type="project" value="UniProtKB-KW"/>
</dbReference>
<dbReference type="InterPro" id="IPR013655">
    <property type="entry name" value="PAS_fold_3"/>
</dbReference>
<evidence type="ECO:0000256" key="11">
    <source>
        <dbReference type="ARBA" id="ARBA00023136"/>
    </source>
</evidence>
<evidence type="ECO:0000256" key="9">
    <source>
        <dbReference type="ARBA" id="ARBA00022840"/>
    </source>
</evidence>
<keyword evidence="6" id="KW-0808">Transferase</keyword>
<evidence type="ECO:0000313" key="17">
    <source>
        <dbReference type="Proteomes" id="UP000275663"/>
    </source>
</evidence>
<dbReference type="CDD" id="cd16922">
    <property type="entry name" value="HATPase_EvgS-ArcB-TorS-like"/>
    <property type="match status" value="1"/>
</dbReference>
<dbReference type="NCBIfam" id="TIGR00229">
    <property type="entry name" value="sensory_box"/>
    <property type="match status" value="2"/>
</dbReference>
<dbReference type="Pfam" id="PF08447">
    <property type="entry name" value="PAS_3"/>
    <property type="match status" value="2"/>
</dbReference>
<dbReference type="SMART" id="SM00388">
    <property type="entry name" value="HisKA"/>
    <property type="match status" value="1"/>
</dbReference>
<dbReference type="GO" id="GO:0005886">
    <property type="term" value="C:plasma membrane"/>
    <property type="evidence" value="ECO:0007669"/>
    <property type="project" value="UniProtKB-SubCell"/>
</dbReference>
<dbReference type="InterPro" id="IPR035965">
    <property type="entry name" value="PAS-like_dom_sf"/>
</dbReference>
<dbReference type="InterPro" id="IPR005467">
    <property type="entry name" value="His_kinase_dom"/>
</dbReference>
<proteinExistence type="predicted"/>
<dbReference type="Gene3D" id="6.10.340.10">
    <property type="match status" value="1"/>
</dbReference>
<feature type="domain" description="PAS" evidence="14">
    <location>
        <begin position="494"/>
        <end position="566"/>
    </location>
</feature>
<dbReference type="PROSITE" id="PS50112">
    <property type="entry name" value="PAS"/>
    <property type="match status" value="2"/>
</dbReference>
<keyword evidence="9" id="KW-0067">ATP-binding</keyword>
<dbReference type="Gene3D" id="1.10.287.130">
    <property type="match status" value="1"/>
</dbReference>
<dbReference type="SMART" id="SM00086">
    <property type="entry name" value="PAC"/>
    <property type="match status" value="2"/>
</dbReference>
<dbReference type="InterPro" id="IPR001610">
    <property type="entry name" value="PAC"/>
</dbReference>
<gene>
    <name evidence="16" type="ORF">EJN92_01750</name>
</gene>
<dbReference type="SMART" id="SM00387">
    <property type="entry name" value="HATPase_c"/>
    <property type="match status" value="1"/>
</dbReference>
<dbReference type="InterPro" id="IPR036890">
    <property type="entry name" value="HATPase_C_sf"/>
</dbReference>
<keyword evidence="17" id="KW-1185">Reference proteome</keyword>
<dbReference type="GO" id="GO:0009927">
    <property type="term" value="F:histidine phosphotransfer kinase activity"/>
    <property type="evidence" value="ECO:0007669"/>
    <property type="project" value="TreeGrafter"/>
</dbReference>
<evidence type="ECO:0000259" key="14">
    <source>
        <dbReference type="PROSITE" id="PS50112"/>
    </source>
</evidence>
<reference evidence="16 17" key="1">
    <citation type="journal article" date="2011" name="Int. J. Syst. Evol. Microbiol.">
        <title>Description of Undibacterium oligocarboniphilum sp. nov., isolated from purified water, and Undibacterium pigrum strain CCUG 49012 as the type strain of Undibacterium parvum sp. nov., and emended descriptions of the genus Undibacterium and the species Undibacterium pigrum.</title>
        <authorList>
            <person name="Eder W."/>
            <person name="Wanner G."/>
            <person name="Ludwig W."/>
            <person name="Busse H.J."/>
            <person name="Ziemke-Kageler F."/>
            <person name="Lang E."/>
        </authorList>
    </citation>
    <scope>NUCLEOTIDE SEQUENCE [LARGE SCALE GENOMIC DNA]</scope>
    <source>
        <strain evidence="16 17">DSM 23061</strain>
    </source>
</reference>
<dbReference type="Pfam" id="PF02518">
    <property type="entry name" value="HATPase_c"/>
    <property type="match status" value="1"/>
</dbReference>
<feature type="transmembrane region" description="Helical" evidence="12">
    <location>
        <begin position="278"/>
        <end position="296"/>
    </location>
</feature>
<dbReference type="InterPro" id="IPR003661">
    <property type="entry name" value="HisK_dim/P_dom"/>
</dbReference>
<dbReference type="InterPro" id="IPR000700">
    <property type="entry name" value="PAS-assoc_C"/>
</dbReference>
<dbReference type="SUPFAM" id="SSF55874">
    <property type="entry name" value="ATPase domain of HSP90 chaperone/DNA topoisomerase II/histidine kinase"/>
    <property type="match status" value="1"/>
</dbReference>
<dbReference type="RefSeq" id="WP_126126259.1">
    <property type="nucleotide sequence ID" value="NZ_CP034464.1"/>
</dbReference>
<dbReference type="PANTHER" id="PTHR43047:SF72">
    <property type="entry name" value="OSMOSENSING HISTIDINE PROTEIN KINASE SLN1"/>
    <property type="match status" value="1"/>
</dbReference>
<protein>
    <recommendedName>
        <fullName evidence="3">histidine kinase</fullName>
        <ecNumber evidence="3">2.7.13.3</ecNumber>
    </recommendedName>
</protein>
<dbReference type="PROSITE" id="PS50109">
    <property type="entry name" value="HIS_KIN"/>
    <property type="match status" value="1"/>
</dbReference>
<evidence type="ECO:0000256" key="3">
    <source>
        <dbReference type="ARBA" id="ARBA00012438"/>
    </source>
</evidence>
<dbReference type="PRINTS" id="PR00344">
    <property type="entry name" value="BCTRLSENSOR"/>
</dbReference>
<dbReference type="EMBL" id="CP034464">
    <property type="protein sequence ID" value="AZP10860.1"/>
    <property type="molecule type" value="Genomic_DNA"/>
</dbReference>
<evidence type="ECO:0000256" key="12">
    <source>
        <dbReference type="SAM" id="Phobius"/>
    </source>
</evidence>
<feature type="transmembrane region" description="Helical" evidence="12">
    <location>
        <begin position="12"/>
        <end position="33"/>
    </location>
</feature>
<keyword evidence="4" id="KW-1003">Cell membrane</keyword>
<comment type="catalytic activity">
    <reaction evidence="1">
        <text>ATP + protein L-histidine = ADP + protein N-phospho-L-histidine.</text>
        <dbReference type="EC" id="2.7.13.3"/>
    </reaction>
</comment>
<dbReference type="GO" id="GO:0000155">
    <property type="term" value="F:phosphorelay sensor kinase activity"/>
    <property type="evidence" value="ECO:0007669"/>
    <property type="project" value="InterPro"/>
</dbReference>
<dbReference type="Pfam" id="PF00512">
    <property type="entry name" value="HisKA"/>
    <property type="match status" value="1"/>
</dbReference>
<dbReference type="PROSITE" id="PS50113">
    <property type="entry name" value="PAC"/>
    <property type="match status" value="1"/>
</dbReference>
<evidence type="ECO:0000256" key="7">
    <source>
        <dbReference type="ARBA" id="ARBA00022741"/>
    </source>
</evidence>